<reference evidence="1" key="1">
    <citation type="submission" date="2022-03" db="EMBL/GenBank/DDBJ databases">
        <title>Streptomyces 7R015 and 7R016 isolated from Barleria lupulina in Thailand.</title>
        <authorList>
            <person name="Kanchanasin P."/>
            <person name="Phongsopitanun W."/>
            <person name="Tanasupawat S."/>
        </authorList>
    </citation>
    <scope>NUCLEOTIDE SEQUENCE</scope>
    <source>
        <strain evidence="1">7R015</strain>
    </source>
</reference>
<sequence length="90" mass="9029">MPGPPTRRPGEDAGACGGRAVVGGQVVDGRGDAEHGERVALGLQQARHDAEGVHPHVPGGAQRLGTEVLEVPLPGADLVVPPAIHGLGVE</sequence>
<keyword evidence="2" id="KW-1185">Reference proteome</keyword>
<proteinExistence type="predicted"/>
<evidence type="ECO:0000313" key="1">
    <source>
        <dbReference type="EMBL" id="MCI3277008.1"/>
    </source>
</evidence>
<accession>A0ABS9YIF9</accession>
<dbReference type="EMBL" id="JALDAY010000013">
    <property type="protein sequence ID" value="MCI3277008.1"/>
    <property type="molecule type" value="Genomic_DNA"/>
</dbReference>
<name>A0ABS9YIF9_9ACTN</name>
<evidence type="ECO:0000313" key="2">
    <source>
        <dbReference type="Proteomes" id="UP001165269"/>
    </source>
</evidence>
<protein>
    <submittedName>
        <fullName evidence="1">Uncharacterized protein</fullName>
    </submittedName>
</protein>
<comment type="caution">
    <text evidence="1">The sequence shown here is derived from an EMBL/GenBank/DDBJ whole genome shotgun (WGS) entry which is preliminary data.</text>
</comment>
<dbReference type="RefSeq" id="WP_242774143.1">
    <property type="nucleotide sequence ID" value="NZ_JALDAY010000013.1"/>
</dbReference>
<dbReference type="Proteomes" id="UP001165269">
    <property type="component" value="Unassembled WGS sequence"/>
</dbReference>
<organism evidence="1 2">
    <name type="scientific">Streptomyces cylindrosporus</name>
    <dbReference type="NCBI Taxonomy" id="2927583"/>
    <lineage>
        <taxon>Bacteria</taxon>
        <taxon>Bacillati</taxon>
        <taxon>Actinomycetota</taxon>
        <taxon>Actinomycetes</taxon>
        <taxon>Kitasatosporales</taxon>
        <taxon>Streptomycetaceae</taxon>
        <taxon>Streptomyces</taxon>
    </lineage>
</organism>
<gene>
    <name evidence="1" type="ORF">MQP27_38690</name>
</gene>